<reference evidence="1" key="1">
    <citation type="journal article" date="2024" name="Gigascience">
        <title>Chromosome-level genome of the poultry shaft louse Menopon gallinae provides insight into the host-switching and adaptive evolution of parasitic lice.</title>
        <authorList>
            <person name="Xu Y."/>
            <person name="Ma L."/>
            <person name="Liu S."/>
            <person name="Liang Y."/>
            <person name="Liu Q."/>
            <person name="He Z."/>
            <person name="Tian L."/>
            <person name="Duan Y."/>
            <person name="Cai W."/>
            <person name="Li H."/>
            <person name="Song F."/>
        </authorList>
    </citation>
    <scope>NUCLEOTIDE SEQUENCE</scope>
    <source>
        <strain evidence="1">Cailab_2023a</strain>
    </source>
</reference>
<dbReference type="AlphaFoldDB" id="A0AAW2HSZ9"/>
<proteinExistence type="predicted"/>
<gene>
    <name evidence="1" type="ORF">PYX00_005805</name>
</gene>
<evidence type="ECO:0000313" key="1">
    <source>
        <dbReference type="EMBL" id="KAL0273030.1"/>
    </source>
</evidence>
<accession>A0AAW2HSZ9</accession>
<organism evidence="1">
    <name type="scientific">Menopon gallinae</name>
    <name type="common">poultry shaft louse</name>
    <dbReference type="NCBI Taxonomy" id="328185"/>
    <lineage>
        <taxon>Eukaryota</taxon>
        <taxon>Metazoa</taxon>
        <taxon>Ecdysozoa</taxon>
        <taxon>Arthropoda</taxon>
        <taxon>Hexapoda</taxon>
        <taxon>Insecta</taxon>
        <taxon>Pterygota</taxon>
        <taxon>Neoptera</taxon>
        <taxon>Paraneoptera</taxon>
        <taxon>Psocodea</taxon>
        <taxon>Troctomorpha</taxon>
        <taxon>Phthiraptera</taxon>
        <taxon>Amblycera</taxon>
        <taxon>Menoponidae</taxon>
        <taxon>Menopon</taxon>
    </lineage>
</organism>
<sequence length="82" mass="9132">MIWFPGKAARLAGYLGDNRTSASNGSTLQASEDWKCVVQYVFRKGVSQNIGLELNFTEMLEIVQQRVPVVCNPPCPTNEEDL</sequence>
<dbReference type="EMBL" id="JARGDH010000003">
    <property type="protein sequence ID" value="KAL0273030.1"/>
    <property type="molecule type" value="Genomic_DNA"/>
</dbReference>
<protein>
    <submittedName>
        <fullName evidence="1">Uncharacterized protein</fullName>
    </submittedName>
</protein>
<name>A0AAW2HSZ9_9NEOP</name>
<comment type="caution">
    <text evidence="1">The sequence shown here is derived from an EMBL/GenBank/DDBJ whole genome shotgun (WGS) entry which is preliminary data.</text>
</comment>